<dbReference type="PANTHER" id="PTHR19848:SF8">
    <property type="entry name" value="F-BOX AND WD REPEAT DOMAIN CONTAINING 7"/>
    <property type="match status" value="1"/>
</dbReference>
<evidence type="ECO:0000256" key="4">
    <source>
        <dbReference type="SAM" id="MobiDB-lite"/>
    </source>
</evidence>
<evidence type="ECO:0000313" key="6">
    <source>
        <dbReference type="EMBL" id="KZT26526.1"/>
    </source>
</evidence>
<dbReference type="InterPro" id="IPR057544">
    <property type="entry name" value="Beta-prop_SPT8"/>
</dbReference>
<organism evidence="6 7">
    <name type="scientific">Neolentinus lepideus HHB14362 ss-1</name>
    <dbReference type="NCBI Taxonomy" id="1314782"/>
    <lineage>
        <taxon>Eukaryota</taxon>
        <taxon>Fungi</taxon>
        <taxon>Dikarya</taxon>
        <taxon>Basidiomycota</taxon>
        <taxon>Agaricomycotina</taxon>
        <taxon>Agaricomycetes</taxon>
        <taxon>Gloeophyllales</taxon>
        <taxon>Gloeophyllaceae</taxon>
        <taxon>Neolentinus</taxon>
    </lineage>
</organism>
<dbReference type="InterPro" id="IPR001680">
    <property type="entry name" value="WD40_rpt"/>
</dbReference>
<feature type="domain" description="Transcription factor spt8 beta-propeller" evidence="5">
    <location>
        <begin position="151"/>
        <end position="350"/>
    </location>
</feature>
<evidence type="ECO:0000256" key="3">
    <source>
        <dbReference type="PROSITE-ProRule" id="PRU00221"/>
    </source>
</evidence>
<feature type="compositionally biased region" description="Polar residues" evidence="4">
    <location>
        <begin position="437"/>
        <end position="467"/>
    </location>
</feature>
<evidence type="ECO:0000256" key="1">
    <source>
        <dbReference type="ARBA" id="ARBA00022574"/>
    </source>
</evidence>
<dbReference type="STRING" id="1314782.A0A165TDV9"/>
<keyword evidence="7" id="KW-1185">Reference proteome</keyword>
<evidence type="ECO:0000313" key="7">
    <source>
        <dbReference type="Proteomes" id="UP000076761"/>
    </source>
</evidence>
<sequence>MVNSDLEDDDLDFDANADVDADADGDDDVDDDLLDAVEADLGADATEGDEEGYYDESDEGDEEDDDDEQAEPTVIQTPVLENEPTALPAEKLLSAQEIPYGSIEGMPLSFSPPITVPSPPRERTPGPLSAAQERRVNIVSTFNPRSPRSYTVEAICAIPQPTPTHSLASSLCMSHLITGCDDGYIRDYDIFAAVNGKNFLTAPQRHHCGVIEGTMKAGQIRFWWENPGDPEKLSDAQGGEASLSPVYSLAVHSDALWALAGTDQGHINLFTVRHDPGRLCHVMRGHSGNVSALSIQHDEKGFLSAGLDGDTIHWDLNTGQITRKFTAHKSQVASVAFRPVGTHSSIPPVTNTQFEGSSWIRETPQHEADATPLMRGTPQLDNANGDTVPPSLQAVHGSGAFGPVDSDTKSDASFDPLFDDEPDADGDEDEEEVPMSRNISQAPPGSRGYSSTSGIALSSHAASQAQPARSAGAPAPKNAPPLLDSREYAAFSPDVFLTAFIDGQVILWDRRSPTGRGVGRLWMNEKTPPWCQSACWSANGDQIYAGRRNGTVDIWDVRQIGSSGPANTPRLLKTLRNPMSSGVVSSVVAFPDSRHLACASNDNIRLWNVAEAGEPDSSGRVKSGAQFKIIPGHHGGMISQMLVDPAARFLVSASSNRGWHGDSTRTVFVHEIKHIQ</sequence>
<keyword evidence="2" id="KW-0677">Repeat</keyword>
<feature type="repeat" description="WD" evidence="3">
    <location>
        <begin position="283"/>
        <end position="324"/>
    </location>
</feature>
<keyword evidence="1 3" id="KW-0853">WD repeat</keyword>
<dbReference type="OrthoDB" id="10260946at2759"/>
<feature type="compositionally biased region" description="Acidic residues" evidence="4">
    <location>
        <begin position="1"/>
        <end position="38"/>
    </location>
</feature>
<reference evidence="6 7" key="1">
    <citation type="journal article" date="2016" name="Mol. Biol. Evol.">
        <title>Comparative Genomics of Early-Diverging Mushroom-Forming Fungi Provides Insights into the Origins of Lignocellulose Decay Capabilities.</title>
        <authorList>
            <person name="Nagy L.G."/>
            <person name="Riley R."/>
            <person name="Tritt A."/>
            <person name="Adam C."/>
            <person name="Daum C."/>
            <person name="Floudas D."/>
            <person name="Sun H."/>
            <person name="Yadav J.S."/>
            <person name="Pangilinan J."/>
            <person name="Larsson K.H."/>
            <person name="Matsuura K."/>
            <person name="Barry K."/>
            <person name="Labutti K."/>
            <person name="Kuo R."/>
            <person name="Ohm R.A."/>
            <person name="Bhattacharya S.S."/>
            <person name="Shirouzu T."/>
            <person name="Yoshinaga Y."/>
            <person name="Martin F.M."/>
            <person name="Grigoriev I.V."/>
            <person name="Hibbett D.S."/>
        </authorList>
    </citation>
    <scope>NUCLEOTIDE SEQUENCE [LARGE SCALE GENOMIC DNA]</scope>
    <source>
        <strain evidence="6 7">HHB14362 ss-1</strain>
    </source>
</reference>
<dbReference type="Pfam" id="PF23798">
    <property type="entry name" value="Beta-prop_SPT8"/>
    <property type="match status" value="2"/>
</dbReference>
<dbReference type="PROSITE" id="PS50294">
    <property type="entry name" value="WD_REPEATS_REGION"/>
    <property type="match status" value="1"/>
</dbReference>
<feature type="region of interest" description="Disordered" evidence="4">
    <location>
        <begin position="368"/>
        <end position="479"/>
    </location>
</feature>
<dbReference type="InterPro" id="IPR036322">
    <property type="entry name" value="WD40_repeat_dom_sf"/>
</dbReference>
<dbReference type="FunCoup" id="A0A165TDV9">
    <property type="interactions" value="43"/>
</dbReference>
<dbReference type="EMBL" id="KV425566">
    <property type="protein sequence ID" value="KZT26526.1"/>
    <property type="molecule type" value="Genomic_DNA"/>
</dbReference>
<dbReference type="SUPFAM" id="SSF50978">
    <property type="entry name" value="WD40 repeat-like"/>
    <property type="match status" value="1"/>
</dbReference>
<feature type="compositionally biased region" description="Acidic residues" evidence="4">
    <location>
        <begin position="46"/>
        <end position="70"/>
    </location>
</feature>
<protein>
    <submittedName>
        <fullName evidence="6">WD40 repeat-like protein</fullName>
    </submittedName>
</protein>
<feature type="region of interest" description="Disordered" evidence="4">
    <location>
        <begin position="1"/>
        <end position="84"/>
    </location>
</feature>
<dbReference type="SMART" id="SM00320">
    <property type="entry name" value="WD40"/>
    <property type="match status" value="7"/>
</dbReference>
<feature type="domain" description="Transcription factor spt8 beta-propeller" evidence="5">
    <location>
        <begin position="494"/>
        <end position="672"/>
    </location>
</feature>
<evidence type="ECO:0000259" key="5">
    <source>
        <dbReference type="Pfam" id="PF23798"/>
    </source>
</evidence>
<dbReference type="InterPro" id="IPR015943">
    <property type="entry name" value="WD40/YVTN_repeat-like_dom_sf"/>
</dbReference>
<dbReference type="PROSITE" id="PS50082">
    <property type="entry name" value="WD_REPEATS_2"/>
    <property type="match status" value="1"/>
</dbReference>
<name>A0A165TDV9_9AGAM</name>
<accession>A0A165TDV9</accession>
<dbReference type="InParanoid" id="A0A165TDV9"/>
<dbReference type="Gene3D" id="2.130.10.10">
    <property type="entry name" value="YVTN repeat-like/Quinoprotein amine dehydrogenase"/>
    <property type="match status" value="2"/>
</dbReference>
<feature type="compositionally biased region" description="Acidic residues" evidence="4">
    <location>
        <begin position="417"/>
        <end position="433"/>
    </location>
</feature>
<dbReference type="AlphaFoldDB" id="A0A165TDV9"/>
<dbReference type="Proteomes" id="UP000076761">
    <property type="component" value="Unassembled WGS sequence"/>
</dbReference>
<evidence type="ECO:0000256" key="2">
    <source>
        <dbReference type="ARBA" id="ARBA00022737"/>
    </source>
</evidence>
<dbReference type="PANTHER" id="PTHR19848">
    <property type="entry name" value="WD40 REPEAT PROTEIN"/>
    <property type="match status" value="1"/>
</dbReference>
<proteinExistence type="predicted"/>
<gene>
    <name evidence="6" type="ORF">NEOLEDRAFT_1240987</name>
</gene>